<dbReference type="GO" id="GO:0016020">
    <property type="term" value="C:membrane"/>
    <property type="evidence" value="ECO:0007669"/>
    <property type="project" value="UniProtKB-SubCell"/>
</dbReference>
<feature type="domain" description="Dendritic cell-specific transmembrane protein-like" evidence="6">
    <location>
        <begin position="397"/>
        <end position="587"/>
    </location>
</feature>
<keyword evidence="3 5" id="KW-1133">Transmembrane helix</keyword>
<evidence type="ECO:0000256" key="4">
    <source>
        <dbReference type="ARBA" id="ARBA00023136"/>
    </source>
</evidence>
<dbReference type="Pfam" id="PF26037">
    <property type="entry name" value="zf-RING_DCST1_C"/>
    <property type="match status" value="1"/>
</dbReference>
<evidence type="ECO:0008006" key="10">
    <source>
        <dbReference type="Google" id="ProtNLM"/>
    </source>
</evidence>
<sequence length="712" mass="82035">MFERLFKSFETHCPRRPRGHKAQEPSQSAQRPRQRCLRRCLAFAGGFLLGQIYYAYLLKKIPFPDHISVTLSLAISLLLGIGNVVCTQLRCISLLTVPMYCGKPGRGVLKAVVLTYVIAGPITNMGLNAKEVVRVFACSTQLSYNLSKIRYSLTSAPFKRAIFDLRAEVSQIKDTIRSIRDVVTPIEYEMENRNEMYRYRKRNETLCVNYNTSLQDYQQIPEIDNKGWYQALYTKKLEYRCENQLNRASGLCTKVLASAYTECEPADRDHAWALCWPERLSRICNLKEIIGYENICDSSKHVNPGLGEGYYALKKAKKILTDNKDVSLQYKINTVSQLYDIQDAKETGDRVMHAFEEKYSVMQTVITAVNVCVALLFLRIFTAAATYHDQYLTNIEYDNVYVTSYFKRIDERRRRKDKYTLLPLKKMERSKYIDVHSITYKSSERDKLVTHILKVTLEVVTATTFVMLDRLFYEALDVVRQHAAAGLPGDATRDLEIQVEGTGTLASMVRKVLASMNNPGKSARVVSNSVCLPRPRLMPPLYYFKIYGGYLWILLLLYVNPYTVRLRRLVCSYFYPCREKQRILHLYNDILKKRLKMQKTLRRKAVQAVRAHYLSGENLLSLRIKFPRLLGWLRVLPAARMTCLICGETEPRSSDQQCLESESWQSCTMSQCPFVYCAECWREAGARCLACDPSLAEMSDTGSWSEDELFKC</sequence>
<gene>
    <name evidence="8" type="ORF">ABMA28_006448</name>
</gene>
<evidence type="ECO:0000259" key="6">
    <source>
        <dbReference type="Pfam" id="PF07782"/>
    </source>
</evidence>
<dbReference type="Proteomes" id="UP001549921">
    <property type="component" value="Unassembled WGS sequence"/>
</dbReference>
<evidence type="ECO:0000256" key="5">
    <source>
        <dbReference type="SAM" id="Phobius"/>
    </source>
</evidence>
<evidence type="ECO:0000313" key="8">
    <source>
        <dbReference type="EMBL" id="KAL0820606.1"/>
    </source>
</evidence>
<dbReference type="PANTHER" id="PTHR21041">
    <property type="entry name" value="DENDRITIC CELL-SPECIFIC TRANSMEMBRANE PROTEIN"/>
    <property type="match status" value="1"/>
</dbReference>
<dbReference type="InterPro" id="IPR012858">
    <property type="entry name" value="DC_STAMP-like"/>
</dbReference>
<evidence type="ECO:0000256" key="1">
    <source>
        <dbReference type="ARBA" id="ARBA00004141"/>
    </source>
</evidence>
<feature type="transmembrane region" description="Helical" evidence="5">
    <location>
        <begin position="541"/>
        <end position="559"/>
    </location>
</feature>
<comment type="caution">
    <text evidence="8">The sequence shown here is derived from an EMBL/GenBank/DDBJ whole genome shotgun (WGS) entry which is preliminary data.</text>
</comment>
<evidence type="ECO:0000256" key="2">
    <source>
        <dbReference type="ARBA" id="ARBA00022692"/>
    </source>
</evidence>
<evidence type="ECO:0000256" key="3">
    <source>
        <dbReference type="ARBA" id="ARBA00022989"/>
    </source>
</evidence>
<dbReference type="AlphaFoldDB" id="A0ABD0SQ84"/>
<evidence type="ECO:0000313" key="9">
    <source>
        <dbReference type="Proteomes" id="UP001549921"/>
    </source>
</evidence>
<evidence type="ECO:0000259" key="7">
    <source>
        <dbReference type="Pfam" id="PF26037"/>
    </source>
</evidence>
<accession>A0ABD0SQ84</accession>
<organism evidence="8 9">
    <name type="scientific">Loxostege sticticalis</name>
    <name type="common">Beet webworm moth</name>
    <dbReference type="NCBI Taxonomy" id="481309"/>
    <lineage>
        <taxon>Eukaryota</taxon>
        <taxon>Metazoa</taxon>
        <taxon>Ecdysozoa</taxon>
        <taxon>Arthropoda</taxon>
        <taxon>Hexapoda</taxon>
        <taxon>Insecta</taxon>
        <taxon>Pterygota</taxon>
        <taxon>Neoptera</taxon>
        <taxon>Endopterygota</taxon>
        <taxon>Lepidoptera</taxon>
        <taxon>Glossata</taxon>
        <taxon>Ditrysia</taxon>
        <taxon>Pyraloidea</taxon>
        <taxon>Crambidae</taxon>
        <taxon>Pyraustinae</taxon>
        <taxon>Loxostege</taxon>
    </lineage>
</organism>
<name>A0ABD0SQ84_LOXSC</name>
<dbReference type="EMBL" id="JBEDNZ010000019">
    <property type="protein sequence ID" value="KAL0820606.1"/>
    <property type="molecule type" value="Genomic_DNA"/>
</dbReference>
<feature type="transmembrane region" description="Helical" evidence="5">
    <location>
        <begin position="67"/>
        <end position="86"/>
    </location>
</feature>
<dbReference type="InterPro" id="IPR051856">
    <property type="entry name" value="CSR-E3_Ligase_Protein"/>
</dbReference>
<protein>
    <recommendedName>
        <fullName evidence="10">Dendritic cell-specific transmembrane protein-like domain-containing protein</fullName>
    </recommendedName>
</protein>
<proteinExistence type="predicted"/>
<dbReference type="InterPro" id="IPR058842">
    <property type="entry name" value="DCST1_C"/>
</dbReference>
<feature type="transmembrane region" description="Helical" evidence="5">
    <location>
        <begin position="36"/>
        <end position="55"/>
    </location>
</feature>
<keyword evidence="2 5" id="KW-0812">Transmembrane</keyword>
<comment type="subcellular location">
    <subcellularLocation>
        <location evidence="1">Membrane</location>
        <topology evidence="1">Multi-pass membrane protein</topology>
    </subcellularLocation>
</comment>
<reference evidence="8 9" key="1">
    <citation type="submission" date="2024-06" db="EMBL/GenBank/DDBJ databases">
        <title>A chromosome-level genome assembly of beet webworm, Loxostege sticticalis.</title>
        <authorList>
            <person name="Zhang Y."/>
        </authorList>
    </citation>
    <scope>NUCLEOTIDE SEQUENCE [LARGE SCALE GENOMIC DNA]</scope>
    <source>
        <strain evidence="8">AQ028</strain>
        <tissue evidence="8">Male pupae</tissue>
    </source>
</reference>
<dbReference type="Pfam" id="PF07782">
    <property type="entry name" value="DC_STAMP"/>
    <property type="match status" value="1"/>
</dbReference>
<feature type="transmembrane region" description="Helical" evidence="5">
    <location>
        <begin position="107"/>
        <end position="127"/>
    </location>
</feature>
<feature type="domain" description="E3 ubiquitin-protein ligase DCST1-like C-terminal" evidence="7">
    <location>
        <begin position="642"/>
        <end position="693"/>
    </location>
</feature>
<dbReference type="PANTHER" id="PTHR21041:SF17">
    <property type="entry name" value="E3 UBIQUITIN-PROTEIN LIGASE DCST1"/>
    <property type="match status" value="1"/>
</dbReference>
<keyword evidence="4 5" id="KW-0472">Membrane</keyword>